<sequence>MAHLSFIIYYKHRGKWQPSFVSSSLTDAAVRGASAKVFASLPDVSKAIKELTVLKGVGTATASAVLAAYAPHVAPFMPWKLLLGTLKDHSLNRYLVFVEKIQAKAKVGSIIYF</sequence>
<dbReference type="Proteomes" id="UP000826271">
    <property type="component" value="Unassembled WGS sequence"/>
</dbReference>
<name>A0AAV6WJS8_9LAMI</name>
<dbReference type="PANTHER" id="PTHR21521:SF0">
    <property type="entry name" value="AMUN, ISOFORM A"/>
    <property type="match status" value="1"/>
</dbReference>
<dbReference type="EMBL" id="WHWC01000015">
    <property type="protein sequence ID" value="KAG8369140.1"/>
    <property type="molecule type" value="Genomic_DNA"/>
</dbReference>
<gene>
    <name evidence="1" type="ORF">BUALT_Bualt15G0120400</name>
</gene>
<evidence type="ECO:0000313" key="1">
    <source>
        <dbReference type="EMBL" id="KAG8369140.1"/>
    </source>
</evidence>
<reference evidence="1" key="1">
    <citation type="submission" date="2019-10" db="EMBL/GenBank/DDBJ databases">
        <authorList>
            <person name="Zhang R."/>
            <person name="Pan Y."/>
            <person name="Wang J."/>
            <person name="Ma R."/>
            <person name="Yu S."/>
        </authorList>
    </citation>
    <scope>NUCLEOTIDE SEQUENCE</scope>
    <source>
        <strain evidence="1">LA-IB0</strain>
        <tissue evidence="1">Leaf</tissue>
    </source>
</reference>
<dbReference type="AlphaFoldDB" id="A0AAV6WJS8"/>
<proteinExistence type="predicted"/>
<comment type="caution">
    <text evidence="1">The sequence shown here is derived from an EMBL/GenBank/DDBJ whole genome shotgun (WGS) entry which is preliminary data.</text>
</comment>
<keyword evidence="2" id="KW-1185">Reference proteome</keyword>
<protein>
    <submittedName>
        <fullName evidence="1">Uncharacterized protein</fullName>
    </submittedName>
</protein>
<organism evidence="1 2">
    <name type="scientific">Buddleja alternifolia</name>
    <dbReference type="NCBI Taxonomy" id="168488"/>
    <lineage>
        <taxon>Eukaryota</taxon>
        <taxon>Viridiplantae</taxon>
        <taxon>Streptophyta</taxon>
        <taxon>Embryophyta</taxon>
        <taxon>Tracheophyta</taxon>
        <taxon>Spermatophyta</taxon>
        <taxon>Magnoliopsida</taxon>
        <taxon>eudicotyledons</taxon>
        <taxon>Gunneridae</taxon>
        <taxon>Pentapetalae</taxon>
        <taxon>asterids</taxon>
        <taxon>lamiids</taxon>
        <taxon>Lamiales</taxon>
        <taxon>Scrophulariaceae</taxon>
        <taxon>Buddlejeae</taxon>
        <taxon>Buddleja</taxon>
    </lineage>
</organism>
<dbReference type="PANTHER" id="PTHR21521">
    <property type="entry name" value="AMUN, ISOFORM A"/>
    <property type="match status" value="1"/>
</dbReference>
<evidence type="ECO:0000313" key="2">
    <source>
        <dbReference type="Proteomes" id="UP000826271"/>
    </source>
</evidence>
<accession>A0AAV6WJS8</accession>